<dbReference type="PANTHER" id="PTHR42747:SF3">
    <property type="entry name" value="NITRONATE MONOOXYGENASE-RELATED"/>
    <property type="match status" value="1"/>
</dbReference>
<dbReference type="InterPro" id="IPR004136">
    <property type="entry name" value="NMO"/>
</dbReference>
<name>A0A8K0F405_ANDGO</name>
<organism evidence="7 8">
    <name type="scientific">Andalucia godoyi</name>
    <name type="common">Flagellate</name>
    <dbReference type="NCBI Taxonomy" id="505711"/>
    <lineage>
        <taxon>Eukaryota</taxon>
        <taxon>Discoba</taxon>
        <taxon>Jakobida</taxon>
        <taxon>Andalucina</taxon>
        <taxon>Andaluciidae</taxon>
        <taxon>Andalucia</taxon>
    </lineage>
</organism>
<evidence type="ECO:0000256" key="1">
    <source>
        <dbReference type="ARBA" id="ARBA00001917"/>
    </source>
</evidence>
<dbReference type="PROSITE" id="PS51257">
    <property type="entry name" value="PROKAR_LIPOPROTEIN"/>
    <property type="match status" value="1"/>
</dbReference>
<comment type="similarity">
    <text evidence="2">Belongs to the nitronate monooxygenase family. NMO class I subfamily.</text>
</comment>
<dbReference type="GO" id="GO:0018580">
    <property type="term" value="F:nitronate monooxygenase activity"/>
    <property type="evidence" value="ECO:0007669"/>
    <property type="project" value="InterPro"/>
</dbReference>
<evidence type="ECO:0000256" key="4">
    <source>
        <dbReference type="ARBA" id="ARBA00022643"/>
    </source>
</evidence>
<keyword evidence="6 7" id="KW-0503">Monooxygenase</keyword>
<protein>
    <submittedName>
        <fullName evidence="7">Mitochondrial nitronate monooxygenase</fullName>
    </submittedName>
</protein>
<evidence type="ECO:0000256" key="2">
    <source>
        <dbReference type="ARBA" id="ARBA00009881"/>
    </source>
</evidence>
<accession>A0A8K0F405</accession>
<dbReference type="EMBL" id="VRVR01000056">
    <property type="protein sequence ID" value="KAF0852179.1"/>
    <property type="molecule type" value="Genomic_DNA"/>
</dbReference>
<evidence type="ECO:0000256" key="3">
    <source>
        <dbReference type="ARBA" id="ARBA00022630"/>
    </source>
</evidence>
<dbReference type="SUPFAM" id="SSF51412">
    <property type="entry name" value="Inosine monophosphate dehydrogenase (IMPDH)"/>
    <property type="match status" value="1"/>
</dbReference>
<dbReference type="CDD" id="cd04730">
    <property type="entry name" value="NPD_like"/>
    <property type="match status" value="1"/>
</dbReference>
<evidence type="ECO:0000256" key="6">
    <source>
        <dbReference type="ARBA" id="ARBA00023033"/>
    </source>
</evidence>
<sequence>MKKMNPLFRSINMRLPIVQAPMAGACSPELVAAVSNAGGLGSLAGSLLTPEHIVHTADSIRKSLKAQNLPFSINLFVQHSDSTPKSSDVTSEMSSAVSKLLKPFYDDLKIDPPQNAVPANLAQCFEDQLDAIIAVRPSVASFAFGIPTAAQIQKLQKDGILVCGTATTVQEAVAWKNVGADMICAQGGEAGGHRGSFLHATSVSQSPSSAGRVVPQNVHHALIGTMALVPQVVDAAEGIPVIAAGGISDGRGIAAALCLGASAAQIGTAFLGCAELESVLPAVWRQAFEDSARHAEDHTRVTRAFSGRFARGFQNTYMRELDSVDPALIPDYPIMNALTSHLRQQSARHGRSDFTSLWAGQGAPSASVKYSRSMRAGDIVSLMESSLRTVLQHALSPQRPEP</sequence>
<comment type="cofactor">
    <cofactor evidence="1">
        <name>FMN</name>
        <dbReference type="ChEBI" id="CHEBI:58210"/>
    </cofactor>
</comment>
<keyword evidence="4" id="KW-0288">FMN</keyword>
<evidence type="ECO:0000313" key="8">
    <source>
        <dbReference type="Proteomes" id="UP000799049"/>
    </source>
</evidence>
<reference evidence="7" key="1">
    <citation type="submission" date="2019-09" db="EMBL/GenBank/DDBJ databases">
        <title>The Mitochondrial Proteome of the Jakobid, Andalucia godoyi, a Protist With the Most Gene-Rich and Bacteria-Like Mitochondrial Genome.</title>
        <authorList>
            <person name="Gray M.W."/>
            <person name="Burger G."/>
            <person name="Derelle R."/>
            <person name="Klimes V."/>
            <person name="Leger M."/>
            <person name="Sarrasin M."/>
            <person name="Vlcek C."/>
            <person name="Roger A.J."/>
            <person name="Elias M."/>
            <person name="Lang B.F."/>
        </authorList>
    </citation>
    <scope>NUCLEOTIDE SEQUENCE</scope>
    <source>
        <strain evidence="7">And28</strain>
    </source>
</reference>
<keyword evidence="5" id="KW-0560">Oxidoreductase</keyword>
<comment type="caution">
    <text evidence="7">The sequence shown here is derived from an EMBL/GenBank/DDBJ whole genome shotgun (WGS) entry which is preliminary data.</text>
</comment>
<keyword evidence="3" id="KW-0285">Flavoprotein</keyword>
<dbReference type="InterPro" id="IPR013785">
    <property type="entry name" value="Aldolase_TIM"/>
</dbReference>
<keyword evidence="8" id="KW-1185">Reference proteome</keyword>
<dbReference type="PANTHER" id="PTHR42747">
    <property type="entry name" value="NITRONATE MONOOXYGENASE-RELATED"/>
    <property type="match status" value="1"/>
</dbReference>
<dbReference type="AlphaFoldDB" id="A0A8K0F405"/>
<evidence type="ECO:0000313" key="7">
    <source>
        <dbReference type="EMBL" id="KAF0852179.1"/>
    </source>
</evidence>
<dbReference type="Proteomes" id="UP000799049">
    <property type="component" value="Unassembled WGS sequence"/>
</dbReference>
<dbReference type="OrthoDB" id="10265891at2759"/>
<dbReference type="Gene3D" id="3.20.20.70">
    <property type="entry name" value="Aldolase class I"/>
    <property type="match status" value="1"/>
</dbReference>
<evidence type="ECO:0000256" key="5">
    <source>
        <dbReference type="ARBA" id="ARBA00023002"/>
    </source>
</evidence>
<gene>
    <name evidence="7" type="ORF">ANDGO_02961</name>
</gene>
<proteinExistence type="inferred from homology"/>
<dbReference type="Pfam" id="PF03060">
    <property type="entry name" value="NMO"/>
    <property type="match status" value="1"/>
</dbReference>